<name>A0A5C6YM84_9FLAO</name>
<dbReference type="AlphaFoldDB" id="A0A5C6YM84"/>
<keyword evidence="5" id="KW-0949">S-adenosyl-L-methionine</keyword>
<evidence type="ECO:0000256" key="5">
    <source>
        <dbReference type="ARBA" id="ARBA00022691"/>
    </source>
</evidence>
<feature type="binding site" evidence="7">
    <location>
        <position position="188"/>
    </location>
    <ligand>
        <name>S-adenosyl-L-methionine</name>
        <dbReference type="ChEBI" id="CHEBI:59789"/>
    </ligand>
</feature>
<dbReference type="Proteomes" id="UP000321945">
    <property type="component" value="Unassembled WGS sequence"/>
</dbReference>
<evidence type="ECO:0000313" key="9">
    <source>
        <dbReference type="Proteomes" id="UP000321945"/>
    </source>
</evidence>
<dbReference type="OrthoDB" id="9805629at2"/>
<dbReference type="GO" id="GO:0009007">
    <property type="term" value="F:site-specific DNA-methyltransferase (adenine-specific) activity"/>
    <property type="evidence" value="ECO:0007669"/>
    <property type="project" value="UniProtKB-EC"/>
</dbReference>
<keyword evidence="3 8" id="KW-0489">Methyltransferase</keyword>
<dbReference type="GO" id="GO:0009307">
    <property type="term" value="P:DNA restriction-modification system"/>
    <property type="evidence" value="ECO:0007669"/>
    <property type="project" value="InterPro"/>
</dbReference>
<dbReference type="PANTHER" id="PTHR30481:SF3">
    <property type="entry name" value="DNA ADENINE METHYLASE"/>
    <property type="match status" value="1"/>
</dbReference>
<keyword evidence="4 8" id="KW-0808">Transferase</keyword>
<evidence type="ECO:0000256" key="4">
    <source>
        <dbReference type="ARBA" id="ARBA00022679"/>
    </source>
</evidence>
<dbReference type="PRINTS" id="PR00505">
    <property type="entry name" value="D12N6MTFRASE"/>
</dbReference>
<keyword evidence="9" id="KW-1185">Reference proteome</keyword>
<dbReference type="GO" id="GO:0006298">
    <property type="term" value="P:mismatch repair"/>
    <property type="evidence" value="ECO:0007669"/>
    <property type="project" value="TreeGrafter"/>
</dbReference>
<dbReference type="InterPro" id="IPR012263">
    <property type="entry name" value="M_m6A_EcoRV"/>
</dbReference>
<comment type="caution">
    <text evidence="8">The sequence shown here is derived from an EMBL/GenBank/DDBJ whole genome shotgun (WGS) entry which is preliminary data.</text>
</comment>
<dbReference type="GO" id="GO:0043565">
    <property type="term" value="F:sequence-specific DNA binding"/>
    <property type="evidence" value="ECO:0007669"/>
    <property type="project" value="TreeGrafter"/>
</dbReference>
<organism evidence="8 9">
    <name type="scientific">Aequorivita lipolytica</name>
    <dbReference type="NCBI Taxonomy" id="153267"/>
    <lineage>
        <taxon>Bacteria</taxon>
        <taxon>Pseudomonadati</taxon>
        <taxon>Bacteroidota</taxon>
        <taxon>Flavobacteriia</taxon>
        <taxon>Flavobacteriales</taxon>
        <taxon>Flavobacteriaceae</taxon>
        <taxon>Aequorivita</taxon>
    </lineage>
</organism>
<accession>A0A5C6YM84</accession>
<dbReference type="RefSeq" id="WP_111816717.1">
    <property type="nucleotide sequence ID" value="NZ_CBCRZQ010000010.1"/>
</dbReference>
<dbReference type="PIRSF" id="PIRSF000398">
    <property type="entry name" value="M_m6A_EcoRV"/>
    <property type="match status" value="1"/>
</dbReference>
<proteinExistence type="inferred from homology"/>
<evidence type="ECO:0000313" key="8">
    <source>
        <dbReference type="EMBL" id="TXD68358.1"/>
    </source>
</evidence>
<comment type="similarity">
    <text evidence="1">Belongs to the N(4)/N(6)-methyltransferase family.</text>
</comment>
<dbReference type="PANTHER" id="PTHR30481">
    <property type="entry name" value="DNA ADENINE METHYLASE"/>
    <property type="match status" value="1"/>
</dbReference>
<dbReference type="InterPro" id="IPR023095">
    <property type="entry name" value="Ade_MeTrfase_dom_2"/>
</dbReference>
<dbReference type="InterPro" id="IPR012327">
    <property type="entry name" value="MeTrfase_D12"/>
</dbReference>
<dbReference type="NCBIfam" id="TIGR00571">
    <property type="entry name" value="dam"/>
    <property type="match status" value="1"/>
</dbReference>
<evidence type="ECO:0000256" key="7">
    <source>
        <dbReference type="PIRSR" id="PIRSR000398-1"/>
    </source>
</evidence>
<feature type="binding site" evidence="7">
    <location>
        <position position="16"/>
    </location>
    <ligand>
        <name>S-adenosyl-L-methionine</name>
        <dbReference type="ChEBI" id="CHEBI:59789"/>
    </ligand>
</feature>
<evidence type="ECO:0000256" key="1">
    <source>
        <dbReference type="ARBA" id="ARBA00006594"/>
    </source>
</evidence>
<reference evidence="8 9" key="1">
    <citation type="submission" date="2019-08" db="EMBL/GenBank/DDBJ databases">
        <title>Genome of Aequorivita lipolytica Y10-2 (type strain).</title>
        <authorList>
            <person name="Bowman J.P."/>
        </authorList>
    </citation>
    <scope>NUCLEOTIDE SEQUENCE [LARGE SCALE GENOMIC DNA]</scope>
    <source>
        <strain evidence="8 9">Y10-2</strain>
    </source>
</reference>
<dbReference type="GO" id="GO:0032259">
    <property type="term" value="P:methylation"/>
    <property type="evidence" value="ECO:0007669"/>
    <property type="project" value="UniProtKB-KW"/>
</dbReference>
<feature type="binding site" evidence="7">
    <location>
        <position position="20"/>
    </location>
    <ligand>
        <name>S-adenosyl-L-methionine</name>
        <dbReference type="ChEBI" id="CHEBI:59789"/>
    </ligand>
</feature>
<dbReference type="SUPFAM" id="SSF53335">
    <property type="entry name" value="S-adenosyl-L-methionine-dependent methyltransferases"/>
    <property type="match status" value="1"/>
</dbReference>
<dbReference type="Gene3D" id="3.40.50.150">
    <property type="entry name" value="Vaccinia Virus protein VP39"/>
    <property type="match status" value="1"/>
</dbReference>
<dbReference type="Gene3D" id="1.10.1020.10">
    <property type="entry name" value="Adenine-specific Methyltransferase, Domain 2"/>
    <property type="match status" value="1"/>
</dbReference>
<dbReference type="EMBL" id="VORU01000012">
    <property type="protein sequence ID" value="TXD68358.1"/>
    <property type="molecule type" value="Genomic_DNA"/>
</dbReference>
<feature type="binding site" evidence="7">
    <location>
        <position position="66"/>
    </location>
    <ligand>
        <name>S-adenosyl-L-methionine</name>
        <dbReference type="ChEBI" id="CHEBI:59789"/>
    </ligand>
</feature>
<dbReference type="GO" id="GO:1904047">
    <property type="term" value="F:S-adenosyl-L-methionine binding"/>
    <property type="evidence" value="ECO:0007669"/>
    <property type="project" value="TreeGrafter"/>
</dbReference>
<evidence type="ECO:0000256" key="2">
    <source>
        <dbReference type="ARBA" id="ARBA00011900"/>
    </source>
</evidence>
<dbReference type="InterPro" id="IPR029063">
    <property type="entry name" value="SAM-dependent_MTases_sf"/>
</dbReference>
<dbReference type="Pfam" id="PF02086">
    <property type="entry name" value="MethyltransfD12"/>
    <property type="match status" value="1"/>
</dbReference>
<evidence type="ECO:0000256" key="3">
    <source>
        <dbReference type="ARBA" id="ARBA00022603"/>
    </source>
</evidence>
<evidence type="ECO:0000256" key="6">
    <source>
        <dbReference type="ARBA" id="ARBA00047942"/>
    </source>
</evidence>
<protein>
    <recommendedName>
        <fullName evidence="2">site-specific DNA-methyltransferase (adenine-specific)</fullName>
        <ecNumber evidence="2">2.1.1.72</ecNumber>
    </recommendedName>
</protein>
<gene>
    <name evidence="8" type="ORF">ESV24_12925</name>
</gene>
<comment type="catalytic activity">
    <reaction evidence="6">
        <text>a 2'-deoxyadenosine in DNA + S-adenosyl-L-methionine = an N(6)-methyl-2'-deoxyadenosine in DNA + S-adenosyl-L-homocysteine + H(+)</text>
        <dbReference type="Rhea" id="RHEA:15197"/>
        <dbReference type="Rhea" id="RHEA-COMP:12418"/>
        <dbReference type="Rhea" id="RHEA-COMP:12419"/>
        <dbReference type="ChEBI" id="CHEBI:15378"/>
        <dbReference type="ChEBI" id="CHEBI:57856"/>
        <dbReference type="ChEBI" id="CHEBI:59789"/>
        <dbReference type="ChEBI" id="CHEBI:90615"/>
        <dbReference type="ChEBI" id="CHEBI:90616"/>
        <dbReference type="EC" id="2.1.1.72"/>
    </reaction>
</comment>
<dbReference type="EC" id="2.1.1.72" evidence="2"/>
<sequence>MTTEIKRKPVKPFLRWAGGKTWLTKHIDNYIPTNFNDYYEPFLGGGSIFFYLKSKGYIKNKAFLSDSNPELINTYKILKNNHKELFYLLQNHVDTEDEYYRIRNTEFTDPIERAAQFLYLNKTSFNGIYRVNRNGKYNVPYGKRKLDSLYDFEHLTKVSITLKNTYLSTQDFKNRCKKIHENDFVFIDPPYTVAHENNGFIQYNQSIFSWKNQIQLAKQTIEIDRKGAFFLVTNAYHDCIKEIYTLGSQEKLSRASTIGGIGAKRTNYKEIIITNTV</sequence>